<evidence type="ECO:0000313" key="2">
    <source>
        <dbReference type="Proteomes" id="UP001265550"/>
    </source>
</evidence>
<reference evidence="1 2" key="1">
    <citation type="submission" date="2023-07" db="EMBL/GenBank/DDBJ databases">
        <title>Sorghum-associated microbial communities from plants grown in Nebraska, USA.</title>
        <authorList>
            <person name="Schachtman D."/>
        </authorList>
    </citation>
    <scope>NUCLEOTIDE SEQUENCE [LARGE SCALE GENOMIC DNA]</scope>
    <source>
        <strain evidence="1 2">BE240</strain>
    </source>
</reference>
<gene>
    <name evidence="1" type="ORF">J2X09_001696</name>
</gene>
<evidence type="ECO:0000313" key="1">
    <source>
        <dbReference type="EMBL" id="MDR7093964.1"/>
    </source>
</evidence>
<protein>
    <submittedName>
        <fullName evidence="1">Uncharacterized protein</fullName>
    </submittedName>
</protein>
<dbReference type="RefSeq" id="WP_204732179.1">
    <property type="nucleotide sequence ID" value="NZ_JAVDWE010000003.1"/>
</dbReference>
<keyword evidence="2" id="KW-1185">Reference proteome</keyword>
<proteinExistence type="predicted"/>
<sequence length="119" mass="13243">MSLLSSAPLNGRDRKRLRALKRVARASASHDPASELRTQGKAIALALLDRSIKFEHRRLALRRLREAAELGASISFDQWNYCRNIVNSGKDSLLKAEFSQAVQLARLVDTSVRATDGNK</sequence>
<dbReference type="EMBL" id="JAVDWE010000003">
    <property type="protein sequence ID" value="MDR7093964.1"/>
    <property type="molecule type" value="Genomic_DNA"/>
</dbReference>
<comment type="caution">
    <text evidence="1">The sequence shown here is derived from an EMBL/GenBank/DDBJ whole genome shotgun (WGS) entry which is preliminary data.</text>
</comment>
<name>A0ABU1V921_9BURK</name>
<dbReference type="Proteomes" id="UP001265550">
    <property type="component" value="Unassembled WGS sequence"/>
</dbReference>
<organism evidence="1 2">
    <name type="scientific">Hydrogenophaga laconesensis</name>
    <dbReference type="NCBI Taxonomy" id="1805971"/>
    <lineage>
        <taxon>Bacteria</taxon>
        <taxon>Pseudomonadati</taxon>
        <taxon>Pseudomonadota</taxon>
        <taxon>Betaproteobacteria</taxon>
        <taxon>Burkholderiales</taxon>
        <taxon>Comamonadaceae</taxon>
        <taxon>Hydrogenophaga</taxon>
    </lineage>
</organism>
<accession>A0ABU1V921</accession>